<sequence length="285" mass="30581">MNSPYPSNNPSYPSANPSPNQPYPTSNAPYPSSNQPYPSTNAPYPSSNQPYPSTNAPYPSSNPPSMYPSANQSYPSSNPPSTHSPYPTSSPSHPTGGPPSHPGFPSGGMSAPYPGYPGSSPYPTPSMGYSPAPTSFRPQPYSSGPVYPAPSQTQYHSSPSHGQPAGNTSQTARATYKKEVYLPGFPQAVPSSATDSPEADVTTRRKEWEKMCTVSPLLLHTTGEIMGTPTLKPAANFNPRQDAEVLRKAMKGFGTDEKAIISVLAYRTNQQRMEIAREFKTLYGK</sequence>
<evidence type="ECO:0000256" key="3">
    <source>
        <dbReference type="ARBA" id="ARBA00023216"/>
    </source>
</evidence>
<organism evidence="5 6">
    <name type="scientific">Timema podura</name>
    <name type="common">Walking stick</name>
    <dbReference type="NCBI Taxonomy" id="61482"/>
    <lineage>
        <taxon>Eukaryota</taxon>
        <taxon>Metazoa</taxon>
        <taxon>Ecdysozoa</taxon>
        <taxon>Arthropoda</taxon>
        <taxon>Hexapoda</taxon>
        <taxon>Insecta</taxon>
        <taxon>Pterygota</taxon>
        <taxon>Neoptera</taxon>
        <taxon>Polyneoptera</taxon>
        <taxon>Phasmatodea</taxon>
        <taxon>Timematodea</taxon>
        <taxon>Timematoidea</taxon>
        <taxon>Timematidae</taxon>
        <taxon>Timema</taxon>
    </lineage>
</organism>
<feature type="compositionally biased region" description="Polar residues" evidence="4">
    <location>
        <begin position="150"/>
        <end position="171"/>
    </location>
</feature>
<keyword evidence="2" id="KW-0677">Repeat</keyword>
<feature type="compositionally biased region" description="Low complexity" evidence="4">
    <location>
        <begin position="67"/>
        <end position="95"/>
    </location>
</feature>
<feature type="compositionally biased region" description="Low complexity" evidence="4">
    <location>
        <begin position="50"/>
        <end position="59"/>
    </location>
</feature>
<evidence type="ECO:0000313" key="5">
    <source>
        <dbReference type="EMBL" id="CAG2060617.1"/>
    </source>
</evidence>
<dbReference type="Proteomes" id="UP001153148">
    <property type="component" value="Unassembled WGS sequence"/>
</dbReference>
<feature type="non-terminal residue" evidence="5">
    <location>
        <position position="285"/>
    </location>
</feature>
<dbReference type="InterPro" id="IPR018502">
    <property type="entry name" value="Annexin_repeat"/>
</dbReference>
<feature type="compositionally biased region" description="Low complexity" evidence="4">
    <location>
        <begin position="103"/>
        <end position="131"/>
    </location>
</feature>
<evidence type="ECO:0008006" key="7">
    <source>
        <dbReference type="Google" id="ProtNLM"/>
    </source>
</evidence>
<feature type="compositionally biased region" description="Polar residues" evidence="4">
    <location>
        <begin position="25"/>
        <end position="49"/>
    </location>
</feature>
<dbReference type="Pfam" id="PF00191">
    <property type="entry name" value="Annexin"/>
    <property type="match status" value="1"/>
</dbReference>
<feature type="region of interest" description="Disordered" evidence="4">
    <location>
        <begin position="1"/>
        <end position="171"/>
    </location>
</feature>
<proteinExistence type="inferred from homology"/>
<gene>
    <name evidence="5" type="ORF">TPAB3V08_LOCUS7573</name>
</gene>
<evidence type="ECO:0000256" key="2">
    <source>
        <dbReference type="ARBA" id="ARBA00022737"/>
    </source>
</evidence>
<dbReference type="InterPro" id="IPR037104">
    <property type="entry name" value="Annexin_sf"/>
</dbReference>
<keyword evidence="6" id="KW-1185">Reference proteome</keyword>
<protein>
    <recommendedName>
        <fullName evidence="7">Annexin</fullName>
    </recommendedName>
</protein>
<name>A0ABN7P5B6_TIMPD</name>
<reference evidence="5" key="1">
    <citation type="submission" date="2021-03" db="EMBL/GenBank/DDBJ databases">
        <authorList>
            <person name="Tran Van P."/>
        </authorList>
    </citation>
    <scope>NUCLEOTIDE SEQUENCE</scope>
</reference>
<keyword evidence="3" id="KW-0041">Annexin</keyword>
<evidence type="ECO:0000313" key="6">
    <source>
        <dbReference type="Proteomes" id="UP001153148"/>
    </source>
</evidence>
<evidence type="ECO:0000256" key="1">
    <source>
        <dbReference type="ARBA" id="ARBA00007831"/>
    </source>
</evidence>
<dbReference type="EMBL" id="CAJPIN010012936">
    <property type="protein sequence ID" value="CAG2060617.1"/>
    <property type="molecule type" value="Genomic_DNA"/>
</dbReference>
<accession>A0ABN7P5B6</accession>
<evidence type="ECO:0000256" key="4">
    <source>
        <dbReference type="SAM" id="MobiDB-lite"/>
    </source>
</evidence>
<dbReference type="PANTHER" id="PTHR10502:SF102">
    <property type="entry name" value="ANNEXIN B11"/>
    <property type="match status" value="1"/>
</dbReference>
<dbReference type="Gene3D" id="1.10.220.10">
    <property type="entry name" value="Annexin"/>
    <property type="match status" value="1"/>
</dbReference>
<dbReference type="SUPFAM" id="SSF47874">
    <property type="entry name" value="Annexin"/>
    <property type="match status" value="1"/>
</dbReference>
<feature type="compositionally biased region" description="Polar residues" evidence="4">
    <location>
        <begin position="132"/>
        <end position="142"/>
    </location>
</feature>
<dbReference type="PROSITE" id="PS51897">
    <property type="entry name" value="ANNEXIN_2"/>
    <property type="match status" value="1"/>
</dbReference>
<feature type="compositionally biased region" description="Low complexity" evidence="4">
    <location>
        <begin position="1"/>
        <end position="18"/>
    </location>
</feature>
<comment type="caution">
    <text evidence="5">The sequence shown here is derived from an EMBL/GenBank/DDBJ whole genome shotgun (WGS) entry which is preliminary data.</text>
</comment>
<dbReference type="PANTHER" id="PTHR10502">
    <property type="entry name" value="ANNEXIN"/>
    <property type="match status" value="1"/>
</dbReference>
<comment type="similarity">
    <text evidence="1">Belongs to the annexin family.</text>
</comment>